<sequence>MVDLAQIRQIAKNRLAPSLAHRDYRMMWFGHVAGESASWAIAATEGWLIFNLAESNPSSWVGSVFLVAMLPWFVVPVIAGYLADRFDRRNVLTLAYVISLLHGLALGLLILTGSIQIWHVLLLAFVNGCARAVHMGAIEALAANLVPGKALPNAYALV</sequence>
<dbReference type="InterPro" id="IPR010290">
    <property type="entry name" value="TM_effector"/>
</dbReference>
<feature type="transmembrane region" description="Helical" evidence="7">
    <location>
        <begin position="94"/>
        <end position="118"/>
    </location>
</feature>
<keyword evidence="6 7" id="KW-0472">Membrane</keyword>
<keyword evidence="5 7" id="KW-1133">Transmembrane helix</keyword>
<evidence type="ECO:0000256" key="7">
    <source>
        <dbReference type="SAM" id="Phobius"/>
    </source>
</evidence>
<accession>A0A382ZR04</accession>
<feature type="domain" description="Major facilitator superfamily (MFS) profile" evidence="8">
    <location>
        <begin position="1"/>
        <end position="158"/>
    </location>
</feature>
<dbReference type="GO" id="GO:0022857">
    <property type="term" value="F:transmembrane transporter activity"/>
    <property type="evidence" value="ECO:0007669"/>
    <property type="project" value="InterPro"/>
</dbReference>
<dbReference type="Pfam" id="PF05977">
    <property type="entry name" value="MFS_3"/>
    <property type="match status" value="1"/>
</dbReference>
<keyword evidence="3" id="KW-1003">Cell membrane</keyword>
<organism evidence="9">
    <name type="scientific">marine metagenome</name>
    <dbReference type="NCBI Taxonomy" id="408172"/>
    <lineage>
        <taxon>unclassified sequences</taxon>
        <taxon>metagenomes</taxon>
        <taxon>ecological metagenomes</taxon>
    </lineage>
</organism>
<protein>
    <recommendedName>
        <fullName evidence="8">Major facilitator superfamily (MFS) profile domain-containing protein</fullName>
    </recommendedName>
</protein>
<evidence type="ECO:0000256" key="1">
    <source>
        <dbReference type="ARBA" id="ARBA00004651"/>
    </source>
</evidence>
<dbReference type="Gene3D" id="1.20.1250.20">
    <property type="entry name" value="MFS general substrate transporter like domains"/>
    <property type="match status" value="1"/>
</dbReference>
<feature type="transmembrane region" description="Helical" evidence="7">
    <location>
        <begin position="60"/>
        <end position="82"/>
    </location>
</feature>
<dbReference type="PANTHER" id="PTHR23513">
    <property type="entry name" value="INTEGRAL MEMBRANE EFFLUX PROTEIN-RELATED"/>
    <property type="match status" value="1"/>
</dbReference>
<dbReference type="EMBL" id="UINC01185670">
    <property type="protein sequence ID" value="SVD97495.1"/>
    <property type="molecule type" value="Genomic_DNA"/>
</dbReference>
<evidence type="ECO:0000256" key="2">
    <source>
        <dbReference type="ARBA" id="ARBA00022448"/>
    </source>
</evidence>
<keyword evidence="4 7" id="KW-0812">Transmembrane</keyword>
<gene>
    <name evidence="9" type="ORF">METZ01_LOCUS450349</name>
</gene>
<dbReference type="AlphaFoldDB" id="A0A382ZR04"/>
<evidence type="ECO:0000259" key="8">
    <source>
        <dbReference type="PROSITE" id="PS50850"/>
    </source>
</evidence>
<dbReference type="GO" id="GO:0005886">
    <property type="term" value="C:plasma membrane"/>
    <property type="evidence" value="ECO:0007669"/>
    <property type="project" value="UniProtKB-SubCell"/>
</dbReference>
<evidence type="ECO:0000256" key="3">
    <source>
        <dbReference type="ARBA" id="ARBA00022475"/>
    </source>
</evidence>
<comment type="subcellular location">
    <subcellularLocation>
        <location evidence="1">Cell membrane</location>
        <topology evidence="1">Multi-pass membrane protein</topology>
    </subcellularLocation>
</comment>
<evidence type="ECO:0000313" key="9">
    <source>
        <dbReference type="EMBL" id="SVD97495.1"/>
    </source>
</evidence>
<evidence type="ECO:0000256" key="5">
    <source>
        <dbReference type="ARBA" id="ARBA00022989"/>
    </source>
</evidence>
<dbReference type="PANTHER" id="PTHR23513:SF6">
    <property type="entry name" value="MAJOR FACILITATOR SUPERFAMILY ASSOCIATED DOMAIN-CONTAINING PROTEIN"/>
    <property type="match status" value="1"/>
</dbReference>
<proteinExistence type="predicted"/>
<feature type="non-terminal residue" evidence="9">
    <location>
        <position position="158"/>
    </location>
</feature>
<reference evidence="9" key="1">
    <citation type="submission" date="2018-05" db="EMBL/GenBank/DDBJ databases">
        <authorList>
            <person name="Lanie J.A."/>
            <person name="Ng W.-L."/>
            <person name="Kazmierczak K.M."/>
            <person name="Andrzejewski T.M."/>
            <person name="Davidsen T.M."/>
            <person name="Wayne K.J."/>
            <person name="Tettelin H."/>
            <person name="Glass J.I."/>
            <person name="Rusch D."/>
            <person name="Podicherti R."/>
            <person name="Tsui H.-C.T."/>
            <person name="Winkler M.E."/>
        </authorList>
    </citation>
    <scope>NUCLEOTIDE SEQUENCE</scope>
</reference>
<keyword evidence="2" id="KW-0813">Transport</keyword>
<evidence type="ECO:0000256" key="4">
    <source>
        <dbReference type="ARBA" id="ARBA00022692"/>
    </source>
</evidence>
<dbReference type="InterPro" id="IPR020846">
    <property type="entry name" value="MFS_dom"/>
</dbReference>
<name>A0A382ZR04_9ZZZZ</name>
<dbReference type="InterPro" id="IPR036259">
    <property type="entry name" value="MFS_trans_sf"/>
</dbReference>
<evidence type="ECO:0000256" key="6">
    <source>
        <dbReference type="ARBA" id="ARBA00023136"/>
    </source>
</evidence>
<dbReference type="PROSITE" id="PS50850">
    <property type="entry name" value="MFS"/>
    <property type="match status" value="1"/>
</dbReference>
<dbReference type="SUPFAM" id="SSF103473">
    <property type="entry name" value="MFS general substrate transporter"/>
    <property type="match status" value="1"/>
</dbReference>